<protein>
    <submittedName>
        <fullName evidence="1">Uncharacterized protein</fullName>
    </submittedName>
</protein>
<dbReference type="AlphaFoldDB" id="C6TIB5"/>
<reference evidence="1" key="1">
    <citation type="submission" date="2009-08" db="EMBL/GenBank/DDBJ databases">
        <authorList>
            <person name="Cheung F."/>
            <person name="Xiao Y."/>
            <person name="Chan A."/>
            <person name="Moskal W."/>
            <person name="Town C.D."/>
        </authorList>
    </citation>
    <scope>NUCLEOTIDE SEQUENCE</scope>
</reference>
<accession>C6TIB5</accession>
<dbReference type="EMBL" id="BT097395">
    <property type="protein sequence ID" value="ACU21618.1"/>
    <property type="molecule type" value="mRNA"/>
</dbReference>
<proteinExistence type="evidence at transcript level"/>
<sequence length="183" mass="19700">MKMKQICRFIVAQTLRHLKVEGQKKPINSLALSEAKCGYLNVEMCIYIPCRQSQFSASLRTTSRTESISSALFGVMTFGPIVTGAGLAEDEVVRAEDLAVGARSDAVHGSRFEIHKHGSRNVPSARGLIVIDIDPLELDAAVAFVVVLSGRIDAVLVAYHLPELGTDLVTALASLNVQDLSHG</sequence>
<organism evidence="1">
    <name type="scientific">Glycine max</name>
    <name type="common">Soybean</name>
    <name type="synonym">Glycine hispida</name>
    <dbReference type="NCBI Taxonomy" id="3847"/>
    <lineage>
        <taxon>Eukaryota</taxon>
        <taxon>Viridiplantae</taxon>
        <taxon>Streptophyta</taxon>
        <taxon>Embryophyta</taxon>
        <taxon>Tracheophyta</taxon>
        <taxon>Spermatophyta</taxon>
        <taxon>Magnoliopsida</taxon>
        <taxon>eudicotyledons</taxon>
        <taxon>Gunneridae</taxon>
        <taxon>Pentapetalae</taxon>
        <taxon>rosids</taxon>
        <taxon>fabids</taxon>
        <taxon>Fabales</taxon>
        <taxon>Fabaceae</taxon>
        <taxon>Papilionoideae</taxon>
        <taxon>50 kb inversion clade</taxon>
        <taxon>NPAAA clade</taxon>
        <taxon>indigoferoid/millettioid clade</taxon>
        <taxon>Phaseoleae</taxon>
        <taxon>Glycine</taxon>
        <taxon>Glycine subgen. Soja</taxon>
    </lineage>
</organism>
<name>C6TIB5_SOYBN</name>
<evidence type="ECO:0000313" key="1">
    <source>
        <dbReference type="EMBL" id="ACU21618.1"/>
    </source>
</evidence>